<dbReference type="EMBL" id="SNYM01000003">
    <property type="protein sequence ID" value="TDQ49656.1"/>
    <property type="molecule type" value="Genomic_DNA"/>
</dbReference>
<name>A0A4R6UTS8_9GAMM</name>
<evidence type="ECO:0000313" key="1">
    <source>
        <dbReference type="EMBL" id="TDQ49656.1"/>
    </source>
</evidence>
<dbReference type="Proteomes" id="UP000295375">
    <property type="component" value="Unassembled WGS sequence"/>
</dbReference>
<gene>
    <name evidence="1" type="ORF">EV696_10324</name>
</gene>
<evidence type="ECO:0000313" key="2">
    <source>
        <dbReference type="Proteomes" id="UP000295375"/>
    </source>
</evidence>
<organism evidence="1 2">
    <name type="scientific">Permianibacter aggregans</name>
    <dbReference type="NCBI Taxonomy" id="1510150"/>
    <lineage>
        <taxon>Bacteria</taxon>
        <taxon>Pseudomonadati</taxon>
        <taxon>Pseudomonadota</taxon>
        <taxon>Gammaproteobacteria</taxon>
        <taxon>Pseudomonadales</taxon>
        <taxon>Pseudomonadaceae</taxon>
        <taxon>Permianibacter</taxon>
    </lineage>
</organism>
<proteinExistence type="predicted"/>
<dbReference type="Pfam" id="PF10604">
    <property type="entry name" value="Polyketide_cyc2"/>
    <property type="match status" value="1"/>
</dbReference>
<dbReference type="InterPro" id="IPR019587">
    <property type="entry name" value="Polyketide_cyclase/dehydratase"/>
</dbReference>
<dbReference type="InterPro" id="IPR023393">
    <property type="entry name" value="START-like_dom_sf"/>
</dbReference>
<dbReference type="SUPFAM" id="SSF55961">
    <property type="entry name" value="Bet v1-like"/>
    <property type="match status" value="1"/>
</dbReference>
<dbReference type="Gene3D" id="3.30.530.20">
    <property type="match status" value="1"/>
</dbReference>
<sequence>MKFLKYALITVVVLMVALAGIGFLLPSSVQVERSVVINASPEQVFNKLNDLQQFNEWSPWYGMDPKAQYSYEGPATGAGAKMIWKSEDPNVGAGSQEIVESTPYTLIRARLEFVGQGGADAEYRLKAVEQGTEVTWAFSTDFGNDVVGRWFGFLLFDQMIGADYEKGLNQLKATLEK</sequence>
<protein>
    <submittedName>
        <fullName evidence="1">Polyketide cyclase/dehydrase/lipid transport protein</fullName>
    </submittedName>
</protein>
<dbReference type="RefSeq" id="WP_133588160.1">
    <property type="nucleotide sequence ID" value="NZ_CP037953.1"/>
</dbReference>
<dbReference type="CDD" id="cd07818">
    <property type="entry name" value="SRPBCC_1"/>
    <property type="match status" value="1"/>
</dbReference>
<accession>A0A4R6UTS8</accession>
<keyword evidence="2" id="KW-1185">Reference proteome</keyword>
<comment type="caution">
    <text evidence="1">The sequence shown here is derived from an EMBL/GenBank/DDBJ whole genome shotgun (WGS) entry which is preliminary data.</text>
</comment>
<reference evidence="1 2" key="1">
    <citation type="submission" date="2019-03" db="EMBL/GenBank/DDBJ databases">
        <title>Genomic Encyclopedia of Type Strains, Phase IV (KMG-IV): sequencing the most valuable type-strain genomes for metagenomic binning, comparative biology and taxonomic classification.</title>
        <authorList>
            <person name="Goeker M."/>
        </authorList>
    </citation>
    <scope>NUCLEOTIDE SEQUENCE [LARGE SCALE GENOMIC DNA]</scope>
    <source>
        <strain evidence="1 2">DSM 103792</strain>
    </source>
</reference>
<dbReference type="AlphaFoldDB" id="A0A4R6UTS8"/>
<dbReference type="OrthoDB" id="9807923at2"/>